<organism evidence="2 3">
    <name type="scientific">Rotaria sordida</name>
    <dbReference type="NCBI Taxonomy" id="392033"/>
    <lineage>
        <taxon>Eukaryota</taxon>
        <taxon>Metazoa</taxon>
        <taxon>Spiralia</taxon>
        <taxon>Gnathifera</taxon>
        <taxon>Rotifera</taxon>
        <taxon>Eurotatoria</taxon>
        <taxon>Bdelloidea</taxon>
        <taxon>Philodinida</taxon>
        <taxon>Philodinidae</taxon>
        <taxon>Rotaria</taxon>
    </lineage>
</organism>
<sequence>MDTPSTSSPLSIASSVSSSIDDQVERIVNEYYREILDKSQIIIPDRYFTGMIETGLINSLIELIKEIDQAEEQISSNQSNLKRPYEQDTDENQDSNESIKRKKIEKQECVSTQTSDIDLEPIFVDHDYLENNNGELAAGYSYFTQAFYDEANMPSLAKTILKLNRRQQELMHKPSFTPRNNYEIYLINRSTDINVLHHIIYLAQTTYHITVDTESDVYTNRPALIQIEFIHEQLSTVILVEACHLPIDKQSLVFWLIRSIFKYILQQNKTIYCWGDAEEEFEKFLVYELYTDDMLKHLHMINIQDEFKDWHYIQVGYYETENDKWGLQKAIYVIYDEFLNKSQRLNKWSRGLYRHNNKEDDDKISSMICYATNDCLSVTKLAVTIHQLIKHKEKRKQMAMNDTNTEHIPSLNEQYHQYLQNYISKSTEDQQQQSDYDNLLTIRPFQPLKSFRICPIHHLTSFEHLLPIVELCHNTQNFSIDTERKLATQQLIRIKIELVQVEQIESIVLYLEVLNLFLPDTPLFSIVQKLLKNIFLPGKKIFVWSNENKEDLQTLVQYKFLSESILNDTNIMELQAPFKQWYNKTFKHNTNCNVPSSDTEDSCCCTCPYRPYKNMNDKWALHKAINHVFNEFISKSYGSHINYLQNIIYSVHRCLAITKLSNVIELDWTMEQLHQFKKCHQGKFKLLYITS</sequence>
<feature type="region of interest" description="Disordered" evidence="1">
    <location>
        <begin position="75"/>
        <end position="107"/>
    </location>
</feature>
<evidence type="ECO:0000313" key="2">
    <source>
        <dbReference type="EMBL" id="CAF4003184.1"/>
    </source>
</evidence>
<name>A0A819NQN5_9BILA</name>
<reference evidence="2" key="1">
    <citation type="submission" date="2021-02" db="EMBL/GenBank/DDBJ databases">
        <authorList>
            <person name="Nowell W R."/>
        </authorList>
    </citation>
    <scope>NUCLEOTIDE SEQUENCE</scope>
</reference>
<comment type="caution">
    <text evidence="2">The sequence shown here is derived from an EMBL/GenBank/DDBJ whole genome shotgun (WGS) entry which is preliminary data.</text>
</comment>
<evidence type="ECO:0000256" key="1">
    <source>
        <dbReference type="SAM" id="MobiDB-lite"/>
    </source>
</evidence>
<dbReference type="AlphaFoldDB" id="A0A819NQN5"/>
<dbReference type="Proteomes" id="UP000663823">
    <property type="component" value="Unassembled WGS sequence"/>
</dbReference>
<gene>
    <name evidence="2" type="ORF">OTI717_LOCUS29130</name>
</gene>
<proteinExistence type="predicted"/>
<evidence type="ECO:0000313" key="3">
    <source>
        <dbReference type="Proteomes" id="UP000663823"/>
    </source>
</evidence>
<accession>A0A819NQN5</accession>
<protein>
    <submittedName>
        <fullName evidence="2">Uncharacterized protein</fullName>
    </submittedName>
</protein>
<dbReference type="EMBL" id="CAJOAX010007196">
    <property type="protein sequence ID" value="CAF4003184.1"/>
    <property type="molecule type" value="Genomic_DNA"/>
</dbReference>